<feature type="region of interest" description="Disordered" evidence="2">
    <location>
        <begin position="1"/>
        <end position="28"/>
    </location>
</feature>
<sequence>MSQSPALPPGSPPPPSGPPGPGRPEDAELRRSVLDLIGPVRKMREELERLRGRVARQEERIARQDEQLDLMRQALQRVRQDTTTEKDAAHHETAAWYTDVRRRIDDLAGSAARAAYGDRAAPERHEAHARITTALCRLAFAAQPSSPADWRRAAEGVTGDPDALPDVGRAWQEVSALRFRIGRLGGVHRWDFEVPAGRPYDPEAYDLWHKSDPGLPVSHAVAPAYQVAGRAVHVRAWVHTARG</sequence>
<feature type="compositionally biased region" description="Pro residues" evidence="2">
    <location>
        <begin position="1"/>
        <end position="22"/>
    </location>
</feature>
<evidence type="ECO:0000256" key="1">
    <source>
        <dbReference type="SAM" id="Coils"/>
    </source>
</evidence>
<keyword evidence="1" id="KW-0175">Coiled coil</keyword>
<protein>
    <recommendedName>
        <fullName evidence="5">Nucleotide exchange factor GrpE</fullName>
    </recommendedName>
</protein>
<evidence type="ECO:0000313" key="3">
    <source>
        <dbReference type="EMBL" id="MBM9618402.1"/>
    </source>
</evidence>
<gene>
    <name evidence="3" type="ORF">JE024_06510</name>
</gene>
<evidence type="ECO:0008006" key="5">
    <source>
        <dbReference type="Google" id="ProtNLM"/>
    </source>
</evidence>
<name>A0ABS2UND6_9ACTN</name>
<proteinExistence type="predicted"/>
<dbReference type="Proteomes" id="UP000664109">
    <property type="component" value="Unassembled WGS sequence"/>
</dbReference>
<dbReference type="RefSeq" id="WP_205372680.1">
    <property type="nucleotide sequence ID" value="NZ_JAFEJA010000001.1"/>
</dbReference>
<keyword evidence="4" id="KW-1185">Reference proteome</keyword>
<accession>A0ABS2UND6</accession>
<comment type="caution">
    <text evidence="3">The sequence shown here is derived from an EMBL/GenBank/DDBJ whole genome shotgun (WGS) entry which is preliminary data.</text>
</comment>
<dbReference type="EMBL" id="JAFEJA010000001">
    <property type="protein sequence ID" value="MBM9618402.1"/>
    <property type="molecule type" value="Genomic_DNA"/>
</dbReference>
<evidence type="ECO:0000256" key="2">
    <source>
        <dbReference type="SAM" id="MobiDB-lite"/>
    </source>
</evidence>
<feature type="coiled-coil region" evidence="1">
    <location>
        <begin position="40"/>
        <end position="81"/>
    </location>
</feature>
<reference evidence="3 4" key="1">
    <citation type="journal article" date="2016" name="Arch. Microbiol.">
        <title>Streptomyces zhihengii sp. nov., isolated from rhizospheric soil of Psammosilene tunicoides.</title>
        <authorList>
            <person name="Huang M.J."/>
            <person name="Fei J.J."/>
            <person name="Salam N."/>
            <person name="Kim C.J."/>
            <person name="Hozzein W.N."/>
            <person name="Xiao M."/>
            <person name="Huang H.Q."/>
            <person name="Li W.J."/>
        </authorList>
    </citation>
    <scope>NUCLEOTIDE SEQUENCE [LARGE SCALE GENOMIC DNA]</scope>
    <source>
        <strain evidence="3 4">YIM T102</strain>
    </source>
</reference>
<evidence type="ECO:0000313" key="4">
    <source>
        <dbReference type="Proteomes" id="UP000664109"/>
    </source>
</evidence>
<organism evidence="3 4">
    <name type="scientific">Streptomyces zhihengii</name>
    <dbReference type="NCBI Taxonomy" id="1818004"/>
    <lineage>
        <taxon>Bacteria</taxon>
        <taxon>Bacillati</taxon>
        <taxon>Actinomycetota</taxon>
        <taxon>Actinomycetes</taxon>
        <taxon>Kitasatosporales</taxon>
        <taxon>Streptomycetaceae</taxon>
        <taxon>Streptomyces</taxon>
    </lineage>
</organism>